<evidence type="ECO:0000313" key="3">
    <source>
        <dbReference type="EMBL" id="MFC1854080.1"/>
    </source>
</evidence>
<evidence type="ECO:0000259" key="2">
    <source>
        <dbReference type="Pfam" id="PF00497"/>
    </source>
</evidence>
<dbReference type="PANTHER" id="PTHR35936">
    <property type="entry name" value="MEMBRANE-BOUND LYTIC MUREIN TRANSGLYCOSYLASE F"/>
    <property type="match status" value="1"/>
</dbReference>
<feature type="domain" description="Solute-binding protein family 3/N-terminal" evidence="2">
    <location>
        <begin position="39"/>
        <end position="268"/>
    </location>
</feature>
<gene>
    <name evidence="3" type="ORF">ACFL27_28185</name>
</gene>
<evidence type="ECO:0000256" key="1">
    <source>
        <dbReference type="ARBA" id="ARBA00022729"/>
    </source>
</evidence>
<dbReference type="Proteomes" id="UP001594351">
    <property type="component" value="Unassembled WGS sequence"/>
</dbReference>
<dbReference type="Gene3D" id="3.40.190.10">
    <property type="entry name" value="Periplasmic binding protein-like II"/>
    <property type="match status" value="2"/>
</dbReference>
<dbReference type="InterPro" id="IPR001638">
    <property type="entry name" value="Solute-binding_3/MltF_N"/>
</dbReference>
<protein>
    <submittedName>
        <fullName evidence="3">Substrate-binding periplasmic protein</fullName>
    </submittedName>
</protein>
<accession>A0ABV6Z6K3</accession>
<dbReference type="EMBL" id="JBHPBY010000710">
    <property type="protein sequence ID" value="MFC1854080.1"/>
    <property type="molecule type" value="Genomic_DNA"/>
</dbReference>
<keyword evidence="4" id="KW-1185">Reference proteome</keyword>
<reference evidence="3 4" key="1">
    <citation type="submission" date="2024-09" db="EMBL/GenBank/DDBJ databases">
        <title>Laminarin stimulates single cell rates of sulfate reduction while oxygen inhibits transcriptomic activity in coastal marine sediment.</title>
        <authorList>
            <person name="Lindsay M."/>
            <person name="Orcutt B."/>
            <person name="Emerson D."/>
            <person name="Stepanauskas R."/>
            <person name="D'Angelo T."/>
        </authorList>
    </citation>
    <scope>NUCLEOTIDE SEQUENCE [LARGE SCALE GENOMIC DNA]</scope>
    <source>
        <strain evidence="3">SAG AM-311-K15</strain>
    </source>
</reference>
<comment type="caution">
    <text evidence="3">The sequence shown here is derived from an EMBL/GenBank/DDBJ whole genome shotgun (WGS) entry which is preliminary data.</text>
</comment>
<dbReference type="SUPFAM" id="SSF53850">
    <property type="entry name" value="Periplasmic binding protein-like II"/>
    <property type="match status" value="1"/>
</dbReference>
<keyword evidence="1" id="KW-0732">Signal</keyword>
<evidence type="ECO:0000313" key="4">
    <source>
        <dbReference type="Proteomes" id="UP001594351"/>
    </source>
</evidence>
<name>A0ABV6Z6K3_UNCC1</name>
<proteinExistence type="predicted"/>
<dbReference type="Pfam" id="PF00497">
    <property type="entry name" value="SBP_bac_3"/>
    <property type="match status" value="1"/>
</dbReference>
<dbReference type="PANTHER" id="PTHR35936:SF25">
    <property type="entry name" value="ABC TRANSPORTER SUBSTRATE-BINDING PROTEIN"/>
    <property type="match status" value="1"/>
</dbReference>
<organism evidence="3 4">
    <name type="scientific">candidate division CSSED10-310 bacterium</name>
    <dbReference type="NCBI Taxonomy" id="2855610"/>
    <lineage>
        <taxon>Bacteria</taxon>
        <taxon>Bacteria division CSSED10-310</taxon>
    </lineage>
</organism>
<sequence length="271" mass="31461">MQNLIHIQRLALYFTLAFLMSLLIGQPTYSEELPQLIINDSDWPPYFFAGKADSPKGLGKEILEVCLAKVLENEVIFKYHPIREMWSYLMIGRIDLNVNSYKESREETMLFSHEPIFSAGYKPIVLADSQITINTLKDFDPLNIGHLDGLKYSDWFLEYILNRQTGKSKVPGKIFVVKSADDLISMLLEKKIDVFVEAGDSTFWRAKKMGLAEKMKSLDFEIRTSNYFLTLSKKSNKIKNKQGFLNNFDECLRQFKKDDQYLTILKNYGFQ</sequence>